<dbReference type="EMBL" id="CAMPGE010005989">
    <property type="protein sequence ID" value="CAI2364836.1"/>
    <property type="molecule type" value="Genomic_DNA"/>
</dbReference>
<evidence type="ECO:0000313" key="1">
    <source>
        <dbReference type="EMBL" id="CAI2364836.1"/>
    </source>
</evidence>
<dbReference type="AlphaFoldDB" id="A0AAD1U9Y8"/>
<keyword evidence="2" id="KW-1185">Reference proteome</keyword>
<proteinExistence type="predicted"/>
<protein>
    <submittedName>
        <fullName evidence="1">Uncharacterized protein</fullName>
    </submittedName>
</protein>
<evidence type="ECO:0000313" key="2">
    <source>
        <dbReference type="Proteomes" id="UP001295684"/>
    </source>
</evidence>
<reference evidence="1" key="1">
    <citation type="submission" date="2023-07" db="EMBL/GenBank/DDBJ databases">
        <authorList>
            <consortium name="AG Swart"/>
            <person name="Singh M."/>
            <person name="Singh A."/>
            <person name="Seah K."/>
            <person name="Emmerich C."/>
        </authorList>
    </citation>
    <scope>NUCLEOTIDE SEQUENCE</scope>
    <source>
        <strain evidence="1">DP1</strain>
    </source>
</reference>
<name>A0AAD1U9Y8_EUPCR</name>
<comment type="caution">
    <text evidence="1">The sequence shown here is derived from an EMBL/GenBank/DDBJ whole genome shotgun (WGS) entry which is preliminary data.</text>
</comment>
<organism evidence="1 2">
    <name type="scientific">Euplotes crassus</name>
    <dbReference type="NCBI Taxonomy" id="5936"/>
    <lineage>
        <taxon>Eukaryota</taxon>
        <taxon>Sar</taxon>
        <taxon>Alveolata</taxon>
        <taxon>Ciliophora</taxon>
        <taxon>Intramacronucleata</taxon>
        <taxon>Spirotrichea</taxon>
        <taxon>Hypotrichia</taxon>
        <taxon>Euplotida</taxon>
        <taxon>Euplotidae</taxon>
        <taxon>Moneuplotes</taxon>
    </lineage>
</organism>
<dbReference type="Proteomes" id="UP001295684">
    <property type="component" value="Unassembled WGS sequence"/>
</dbReference>
<gene>
    <name evidence="1" type="ORF">ECRASSUSDP1_LOCUS6186</name>
</gene>
<accession>A0AAD1U9Y8</accession>
<sequence>MEIKKATINESKTQEKRVTYEDHKITNVLRNARDCVSNNFKNEQDHKAAYKHRNRSQNICKNPDELLSGISDIIINSKMGVNFTGKEDKVDWGVLSKSILNKFAPGHSMLNHQLDQMKSHQANFQKKIEKNNFKRRAKSKKIAKVGEVAPICSGNGFQKLVEKKQKKREQIYSHNPELMKVAELQDTHEMNKLQLEMIMNGMKQDENGNYILRSHNTKKNEHQFKKVKSRFRNYLGSKCSSRKKLCKASNCSSGKSSQRSIKSEAHQHKYESFKVPNKKKSKFAVEIVSLKHNTDKKKSHKLAENGFYPGSPMATQSKANLGSVLQSSYCPPEKFLKSRIEEQALTFAKKEAKIFSQEVPLTTGMGDSEQVLSSENTLKKPRCCKIEETSHFLTCFTQ</sequence>